<gene>
    <name evidence="1" type="ORF">MM415A00766_0001</name>
</gene>
<reference evidence="1" key="1">
    <citation type="submission" date="2020-03" db="EMBL/GenBank/DDBJ databases">
        <title>The deep terrestrial virosphere.</title>
        <authorList>
            <person name="Holmfeldt K."/>
            <person name="Nilsson E."/>
            <person name="Simone D."/>
            <person name="Lopez-Fernandez M."/>
            <person name="Wu X."/>
            <person name="de Brujin I."/>
            <person name="Lundin D."/>
            <person name="Andersson A."/>
            <person name="Bertilsson S."/>
            <person name="Dopson M."/>
        </authorList>
    </citation>
    <scope>NUCLEOTIDE SEQUENCE</scope>
    <source>
        <strain evidence="1">MM415A00766</strain>
    </source>
</reference>
<dbReference type="Gene3D" id="1.10.3790.10">
    <property type="entry name" value="NinB"/>
    <property type="match status" value="1"/>
</dbReference>
<proteinExistence type="predicted"/>
<evidence type="ECO:0000313" key="1">
    <source>
        <dbReference type="EMBL" id="QJA80172.1"/>
    </source>
</evidence>
<dbReference type="AlphaFoldDB" id="A0A6M3KE85"/>
<organism evidence="1">
    <name type="scientific">viral metagenome</name>
    <dbReference type="NCBI Taxonomy" id="1070528"/>
    <lineage>
        <taxon>unclassified sequences</taxon>
        <taxon>metagenomes</taxon>
        <taxon>organismal metagenomes</taxon>
    </lineage>
</organism>
<name>A0A6M3KE85_9ZZZZ</name>
<sequence>MKLIVRNQDDLTRFITLIKDRAIKPGKKYVAEFRQLSEKRTLDQNALFHLWCNVIEQETGQPADDVKEYIKQKFMLAVTKEIFDLDVPVWRTRDLNTVEFGVLLDNFKGWALDTLGIPLLTLEDKNFMEFYETYK</sequence>
<accession>A0A6M3KE85</accession>
<evidence type="ECO:0008006" key="2">
    <source>
        <dbReference type="Google" id="ProtNLM"/>
    </source>
</evidence>
<dbReference type="InterPro" id="IPR036619">
    <property type="entry name" value="NinB_sf"/>
</dbReference>
<dbReference type="EMBL" id="MT142410">
    <property type="protein sequence ID" value="QJA80172.1"/>
    <property type="molecule type" value="Genomic_DNA"/>
</dbReference>
<protein>
    <recommendedName>
        <fullName evidence="2">NinB protein</fullName>
    </recommendedName>
</protein>